<evidence type="ECO:0000256" key="2">
    <source>
        <dbReference type="ARBA" id="ARBA00001946"/>
    </source>
</evidence>
<dbReference type="Gene3D" id="3.30.70.590">
    <property type="entry name" value="Poly(A) polymerase predicted RNA binding domain"/>
    <property type="match status" value="1"/>
</dbReference>
<proteinExistence type="inferred from homology"/>
<evidence type="ECO:0000256" key="11">
    <source>
        <dbReference type="ARBA" id="ARBA00022842"/>
    </source>
</evidence>
<dbReference type="InterPro" id="IPR007012">
    <property type="entry name" value="PolA_pol_cen_dom"/>
</dbReference>
<dbReference type="GO" id="GO:0003723">
    <property type="term" value="F:RNA binding"/>
    <property type="evidence" value="ECO:0007669"/>
    <property type="project" value="InterPro"/>
</dbReference>
<dbReference type="SUPFAM" id="SSF55003">
    <property type="entry name" value="PAP/Archaeal CCA-adding enzyme, C-terminal domain"/>
    <property type="match status" value="1"/>
</dbReference>
<keyword evidence="7" id="KW-0808">Transferase</keyword>
<dbReference type="GO" id="GO:0031123">
    <property type="term" value="P:RNA 3'-end processing"/>
    <property type="evidence" value="ECO:0007669"/>
    <property type="project" value="InterPro"/>
</dbReference>
<dbReference type="CDD" id="cd05402">
    <property type="entry name" value="NT_PAP_TUTase"/>
    <property type="match status" value="1"/>
</dbReference>
<dbReference type="Pfam" id="PF20750">
    <property type="entry name" value="PAP_NTPase"/>
    <property type="match status" value="1"/>
</dbReference>
<evidence type="ECO:0000313" key="18">
    <source>
        <dbReference type="Proteomes" id="UP001140949"/>
    </source>
</evidence>
<dbReference type="GO" id="GO:0005634">
    <property type="term" value="C:nucleus"/>
    <property type="evidence" value="ECO:0007669"/>
    <property type="project" value="UniProtKB-SubCell"/>
</dbReference>
<reference evidence="17" key="1">
    <citation type="journal article" date="2023" name="GigaByte">
        <title>Genome assembly of the bearded iris, Iris pallida Lam.</title>
        <authorList>
            <person name="Bruccoleri R.E."/>
            <person name="Oakeley E.J."/>
            <person name="Faust A.M.E."/>
            <person name="Altorfer M."/>
            <person name="Dessus-Babus S."/>
            <person name="Burckhardt D."/>
            <person name="Oertli M."/>
            <person name="Naumann U."/>
            <person name="Petersen F."/>
            <person name="Wong J."/>
        </authorList>
    </citation>
    <scope>NUCLEOTIDE SEQUENCE</scope>
    <source>
        <strain evidence="17">GSM-AAB239-AS_SAM_17_03QT</strain>
    </source>
</reference>
<dbReference type="FunFam" id="3.30.70.590:FF:000005">
    <property type="entry name" value="Nuclear poly(A) polymerase 3"/>
    <property type="match status" value="1"/>
</dbReference>
<evidence type="ECO:0000256" key="8">
    <source>
        <dbReference type="ARBA" id="ARBA00022723"/>
    </source>
</evidence>
<keyword evidence="14" id="KW-0812">Transmembrane</keyword>
<dbReference type="SUPFAM" id="SSF81631">
    <property type="entry name" value="PAP/OAS1 substrate-binding domain"/>
    <property type="match status" value="1"/>
</dbReference>
<dbReference type="AlphaFoldDB" id="A0AAX6EUG0"/>
<dbReference type="EMBL" id="JANAVB010033817">
    <property type="protein sequence ID" value="KAJ6807720.1"/>
    <property type="molecule type" value="Genomic_DNA"/>
</dbReference>
<evidence type="ECO:0000256" key="10">
    <source>
        <dbReference type="ARBA" id="ARBA00022840"/>
    </source>
</evidence>
<evidence type="ECO:0000313" key="17">
    <source>
        <dbReference type="EMBL" id="KAJ6807720.1"/>
    </source>
</evidence>
<reference evidence="17" key="2">
    <citation type="submission" date="2023-04" db="EMBL/GenBank/DDBJ databases">
        <authorList>
            <person name="Bruccoleri R.E."/>
            <person name="Oakeley E.J."/>
            <person name="Faust A.-M."/>
            <person name="Dessus-Babus S."/>
            <person name="Altorfer M."/>
            <person name="Burckhardt D."/>
            <person name="Oertli M."/>
            <person name="Naumann U."/>
            <person name="Petersen F."/>
            <person name="Wong J."/>
        </authorList>
    </citation>
    <scope>NUCLEOTIDE SEQUENCE</scope>
    <source>
        <strain evidence="17">GSM-AAB239-AS_SAM_17_03QT</strain>
        <tissue evidence="17">Leaf</tissue>
    </source>
</reference>
<evidence type="ECO:0000256" key="5">
    <source>
        <dbReference type="ARBA" id="ARBA00012388"/>
    </source>
</evidence>
<comment type="subcellular location">
    <subcellularLocation>
        <location evidence="3">Nucleus</location>
    </subcellularLocation>
</comment>
<evidence type="ECO:0000256" key="6">
    <source>
        <dbReference type="ARBA" id="ARBA00022664"/>
    </source>
</evidence>
<evidence type="ECO:0000256" key="3">
    <source>
        <dbReference type="ARBA" id="ARBA00004123"/>
    </source>
</evidence>
<keyword evidence="6" id="KW-0507">mRNA processing</keyword>
<evidence type="ECO:0000256" key="9">
    <source>
        <dbReference type="ARBA" id="ARBA00022741"/>
    </source>
</evidence>
<dbReference type="Gene3D" id="1.10.1410.10">
    <property type="match status" value="1"/>
</dbReference>
<feature type="domain" description="Poly(A) polymerase nucleotidyltransferase" evidence="16">
    <location>
        <begin position="74"/>
        <end position="253"/>
    </location>
</feature>
<dbReference type="Pfam" id="PF04928">
    <property type="entry name" value="PAP_central"/>
    <property type="match status" value="1"/>
</dbReference>
<feature type="compositionally biased region" description="Pro residues" evidence="13">
    <location>
        <begin position="18"/>
        <end position="39"/>
    </location>
</feature>
<keyword evidence="18" id="KW-1185">Reference proteome</keyword>
<evidence type="ECO:0000259" key="16">
    <source>
        <dbReference type="Pfam" id="PF20750"/>
    </source>
</evidence>
<protein>
    <recommendedName>
        <fullName evidence="5">polynucleotide adenylyltransferase</fullName>
        <ecNumber evidence="5">2.7.7.19</ecNumber>
    </recommendedName>
</protein>
<comment type="cofactor">
    <cofactor evidence="2">
        <name>Mg(2+)</name>
        <dbReference type="ChEBI" id="CHEBI:18420"/>
    </cofactor>
</comment>
<dbReference type="GO" id="GO:1990817">
    <property type="term" value="F:poly(A) RNA polymerase activity"/>
    <property type="evidence" value="ECO:0007669"/>
    <property type="project" value="UniProtKB-EC"/>
</dbReference>
<dbReference type="InterPro" id="IPR043519">
    <property type="entry name" value="NT_sf"/>
</dbReference>
<dbReference type="PANTHER" id="PTHR10682">
    <property type="entry name" value="POLY A POLYMERASE"/>
    <property type="match status" value="1"/>
</dbReference>
<accession>A0AAX6EUG0</accession>
<comment type="caution">
    <text evidence="17">The sequence shown here is derived from an EMBL/GenBank/DDBJ whole genome shotgun (WGS) entry which is preliminary data.</text>
</comment>
<organism evidence="17 18">
    <name type="scientific">Iris pallida</name>
    <name type="common">Sweet iris</name>
    <dbReference type="NCBI Taxonomy" id="29817"/>
    <lineage>
        <taxon>Eukaryota</taxon>
        <taxon>Viridiplantae</taxon>
        <taxon>Streptophyta</taxon>
        <taxon>Embryophyta</taxon>
        <taxon>Tracheophyta</taxon>
        <taxon>Spermatophyta</taxon>
        <taxon>Magnoliopsida</taxon>
        <taxon>Liliopsida</taxon>
        <taxon>Asparagales</taxon>
        <taxon>Iridaceae</taxon>
        <taxon>Iridoideae</taxon>
        <taxon>Irideae</taxon>
        <taxon>Iris</taxon>
    </lineage>
</organism>
<evidence type="ECO:0000256" key="13">
    <source>
        <dbReference type="SAM" id="MobiDB-lite"/>
    </source>
</evidence>
<name>A0AAX6EUG0_IRIPA</name>
<evidence type="ECO:0000256" key="12">
    <source>
        <dbReference type="ARBA" id="ARBA00023242"/>
    </source>
</evidence>
<keyword evidence="9" id="KW-0547">Nucleotide-binding</keyword>
<keyword evidence="12" id="KW-0539">Nucleus</keyword>
<evidence type="ECO:0000256" key="4">
    <source>
        <dbReference type="ARBA" id="ARBA00010912"/>
    </source>
</evidence>
<feature type="domain" description="Poly(A) polymerase central" evidence="15">
    <location>
        <begin position="258"/>
        <end position="393"/>
    </location>
</feature>
<dbReference type="Gene3D" id="3.30.460.10">
    <property type="entry name" value="Beta Polymerase, domain 2"/>
    <property type="match status" value="1"/>
</dbReference>
<dbReference type="FunFam" id="3.30.460.10:FF:000002">
    <property type="entry name" value="Poly(A) polymerase alpha, putative"/>
    <property type="match status" value="1"/>
</dbReference>
<dbReference type="EC" id="2.7.7.19" evidence="5"/>
<dbReference type="GO" id="GO:0046872">
    <property type="term" value="F:metal ion binding"/>
    <property type="evidence" value="ECO:0007669"/>
    <property type="project" value="UniProtKB-KW"/>
</dbReference>
<keyword evidence="14" id="KW-0472">Membrane</keyword>
<evidence type="ECO:0000256" key="7">
    <source>
        <dbReference type="ARBA" id="ARBA00022679"/>
    </source>
</evidence>
<keyword evidence="8" id="KW-0479">Metal-binding</keyword>
<feature type="transmembrane region" description="Helical" evidence="14">
    <location>
        <begin position="274"/>
        <end position="295"/>
    </location>
</feature>
<comment type="cofactor">
    <cofactor evidence="1">
        <name>Mn(2+)</name>
        <dbReference type="ChEBI" id="CHEBI:29035"/>
    </cofactor>
</comment>
<evidence type="ECO:0000259" key="15">
    <source>
        <dbReference type="Pfam" id="PF04928"/>
    </source>
</evidence>
<dbReference type="GO" id="GO:0006397">
    <property type="term" value="P:mRNA processing"/>
    <property type="evidence" value="ECO:0007669"/>
    <property type="project" value="UniProtKB-KW"/>
</dbReference>
<gene>
    <name evidence="17" type="ORF">M6B38_171115</name>
</gene>
<evidence type="ECO:0000256" key="14">
    <source>
        <dbReference type="SAM" id="Phobius"/>
    </source>
</evidence>
<dbReference type="SUPFAM" id="SSF81301">
    <property type="entry name" value="Nucleotidyltransferase"/>
    <property type="match status" value="1"/>
</dbReference>
<dbReference type="Proteomes" id="UP001140949">
    <property type="component" value="Unassembled WGS sequence"/>
</dbReference>
<evidence type="ECO:0000256" key="1">
    <source>
        <dbReference type="ARBA" id="ARBA00001936"/>
    </source>
</evidence>
<dbReference type="InterPro" id="IPR011068">
    <property type="entry name" value="NuclTrfase_I-like_C"/>
</dbReference>
<comment type="similarity">
    <text evidence="4">Belongs to the poly(A) polymerase family.</text>
</comment>
<keyword evidence="10" id="KW-0067">ATP-binding</keyword>
<dbReference type="PANTHER" id="PTHR10682:SF33">
    <property type="entry name" value="NUCLEAR POLY(A) POLYMERASE 3"/>
    <property type="match status" value="1"/>
</dbReference>
<keyword evidence="11" id="KW-0460">Magnesium</keyword>
<keyword evidence="14" id="KW-1133">Transmembrane helix</keyword>
<dbReference type="GO" id="GO:0005524">
    <property type="term" value="F:ATP binding"/>
    <property type="evidence" value="ECO:0007669"/>
    <property type="project" value="UniProtKB-KW"/>
</dbReference>
<dbReference type="InterPro" id="IPR048840">
    <property type="entry name" value="PolA_pol_NTPase"/>
</dbReference>
<feature type="region of interest" description="Disordered" evidence="13">
    <location>
        <begin position="1"/>
        <end position="39"/>
    </location>
</feature>
<sequence length="567" mass="64574">MEASARPYDPRTLTLTLPHPPLPPLPPLPTNTTPQPAPPASGFFFPAIAGPRYPSPPIFPFRARLVHEALIRVDQERTRDLILFMASEGLEPTPEEERKRKDVMEQLKQIILEWVRKVAWQRHLPKEQILSITATILAYGSYGLGVYGSNSDIDALCVGPYFATLEEDFFIVLRSMLQSRPEVSDIHCVKSAKVPLMRFKLNGISVDFPYAQLCASSVPDDVDLFSPNLAVADETSWRSLSGVLVNKRILQLVPHLKNFQSMLRCIKLWARRRGVYSHLLGFFGGIHLAILAAYVCQRLPNGSINALVTFFFENFSVWPWPKPVILQGSSIPFRHPDGRSLVPIMMPCSSQFGWCNSNITKSTYRKIKDELQRGYLITRDSGRANFEWSCLFEPFPYTKMYASFVRVFLTAPDDDELGDWVGWVKSRFLSLLLKLETMQGYCDPNPTEYVDHSVSDPNVVFYWGLSPNGSNLTDIISVKEGFMKSVNKDLYSDSRSNRCKIELSIVDSSQFPKSLQLDSGASKGSKACWRIPDYNQQHRRPIIYSPYFPQYFVRYVPERREYDNAVG</sequence>